<evidence type="ECO:0000313" key="2">
    <source>
        <dbReference type="Proteomes" id="UP001595697"/>
    </source>
</evidence>
<keyword evidence="2" id="KW-1185">Reference proteome</keyword>
<protein>
    <submittedName>
        <fullName evidence="1">Uncharacterized protein</fullName>
    </submittedName>
</protein>
<name>A0ABV8E2R2_9HYPH</name>
<evidence type="ECO:0000313" key="1">
    <source>
        <dbReference type="EMBL" id="MFC3966721.1"/>
    </source>
</evidence>
<accession>A0ABV8E2R2</accession>
<gene>
    <name evidence="1" type="ORF">ACFOVS_00955</name>
</gene>
<dbReference type="EMBL" id="JBHSBD010000005">
    <property type="protein sequence ID" value="MFC3966721.1"/>
    <property type="molecule type" value="Genomic_DNA"/>
</dbReference>
<dbReference type="RefSeq" id="WP_247259827.1">
    <property type="nucleotide sequence ID" value="NZ_JALJQZ010000005.1"/>
</dbReference>
<comment type="caution">
    <text evidence="1">The sequence shown here is derived from an EMBL/GenBank/DDBJ whole genome shotgun (WGS) entry which is preliminary data.</text>
</comment>
<proteinExistence type="predicted"/>
<reference evidence="2" key="1">
    <citation type="journal article" date="2019" name="Int. J. Syst. Evol. Microbiol.">
        <title>The Global Catalogue of Microorganisms (GCM) 10K type strain sequencing project: providing services to taxonomists for standard genome sequencing and annotation.</title>
        <authorList>
            <consortium name="The Broad Institute Genomics Platform"/>
            <consortium name="The Broad Institute Genome Sequencing Center for Infectious Disease"/>
            <person name="Wu L."/>
            <person name="Ma J."/>
        </authorList>
    </citation>
    <scope>NUCLEOTIDE SEQUENCE [LARGE SCALE GENOMIC DNA]</scope>
    <source>
        <strain evidence="2">TBRC 5781</strain>
    </source>
</reference>
<sequence>MNNDNQTPDAAAARHEMQAKAIANAVFNLWPKFGQQGFSPEAILEGVVNGAAAAVMLGSGINRFEFADILSGMADVFRAPEAPKRGNLHVVE</sequence>
<dbReference type="Proteomes" id="UP001595697">
    <property type="component" value="Unassembled WGS sequence"/>
</dbReference>
<organism evidence="1 2">
    <name type="scientific">Rhizobium lemnae</name>
    <dbReference type="NCBI Taxonomy" id="1214924"/>
    <lineage>
        <taxon>Bacteria</taxon>
        <taxon>Pseudomonadati</taxon>
        <taxon>Pseudomonadota</taxon>
        <taxon>Alphaproteobacteria</taxon>
        <taxon>Hyphomicrobiales</taxon>
        <taxon>Rhizobiaceae</taxon>
        <taxon>Rhizobium/Agrobacterium group</taxon>
        <taxon>Rhizobium</taxon>
    </lineage>
</organism>